<dbReference type="InterPro" id="IPR011990">
    <property type="entry name" value="TPR-like_helical_dom_sf"/>
</dbReference>
<evidence type="ECO:0000256" key="1">
    <source>
        <dbReference type="ARBA" id="ARBA00004442"/>
    </source>
</evidence>
<dbReference type="Proteomes" id="UP000618319">
    <property type="component" value="Unassembled WGS sequence"/>
</dbReference>
<accession>A0ABR9TAJ2</accession>
<dbReference type="SUPFAM" id="SSF48452">
    <property type="entry name" value="TPR-like"/>
    <property type="match status" value="1"/>
</dbReference>
<sequence>MKRTKILYILLASATLYLSSCEKFLDKTDPTATDFDEFFSTEADILRVVYSSYLDVFSNTGNTAAVRANFFYMEEGKSDNGYSRASGDHHQPIANGNLNSNTTAAYYYYNLHMKHLGRINTFIANIDIPFVEDESIRQKYKGILEALRCWHYFKLTSRYANVPFFLEPADLVTALQPAKSKEEILETLFPLAEEIANSLPDDAYTTNAYMFYKYSFKALIMRYALYNGDYERAARLAKEIIDSKKFELYNNYGNLFNYTGHRSNKEYIMTFNKESHPSAATFSFTNLAPQSKTGTGQAYLVPLKALVDSYWTRQGRTIDNCPLHTKQEYELNPKLNRDPRFAASIISNGDTFNGEVIDIYNPNATYYYENARAGKSGYWFKKFVDAADYSRASGDLDFGIIRYAEVLLTYAEAKIMLNQVDDLTKTCINDVRRRGGLDMTVADVSLTSKTSQEWVDLIRNERRIEFAGEGLRYDDILRWKIAEQVLNQPALGHTKLVNGSLESLKIEDRTFQSNNYIWPFHENSLKVEPGLTQNPGY</sequence>
<feature type="domain" description="RagB/SusD" evidence="6">
    <location>
        <begin position="265"/>
        <end position="537"/>
    </location>
</feature>
<comment type="subcellular location">
    <subcellularLocation>
        <location evidence="1">Cell outer membrane</location>
    </subcellularLocation>
</comment>
<keyword evidence="3" id="KW-0732">Signal</keyword>
<keyword evidence="5" id="KW-0998">Cell outer membrane</keyword>
<dbReference type="Gene3D" id="1.25.40.390">
    <property type="match status" value="1"/>
</dbReference>
<organism evidence="7 8">
    <name type="scientific">Sphingobacterium pedocola</name>
    <dbReference type="NCBI Taxonomy" id="2082722"/>
    <lineage>
        <taxon>Bacteria</taxon>
        <taxon>Pseudomonadati</taxon>
        <taxon>Bacteroidota</taxon>
        <taxon>Sphingobacteriia</taxon>
        <taxon>Sphingobacteriales</taxon>
        <taxon>Sphingobacteriaceae</taxon>
        <taxon>Sphingobacterium</taxon>
    </lineage>
</organism>
<dbReference type="InterPro" id="IPR012944">
    <property type="entry name" value="SusD_RagB_dom"/>
</dbReference>
<dbReference type="Pfam" id="PF07980">
    <property type="entry name" value="SusD_RagB"/>
    <property type="match status" value="1"/>
</dbReference>
<evidence type="ECO:0000256" key="2">
    <source>
        <dbReference type="ARBA" id="ARBA00006275"/>
    </source>
</evidence>
<comment type="similarity">
    <text evidence="2">Belongs to the SusD family.</text>
</comment>
<dbReference type="RefSeq" id="WP_196940273.1">
    <property type="nucleotide sequence ID" value="NZ_MU158690.1"/>
</dbReference>
<evidence type="ECO:0000256" key="3">
    <source>
        <dbReference type="ARBA" id="ARBA00022729"/>
    </source>
</evidence>
<evidence type="ECO:0000256" key="5">
    <source>
        <dbReference type="ARBA" id="ARBA00023237"/>
    </source>
</evidence>
<evidence type="ECO:0000259" key="6">
    <source>
        <dbReference type="Pfam" id="PF07980"/>
    </source>
</evidence>
<protein>
    <submittedName>
        <fullName evidence="7">RagB/SusD family nutrient uptake outer membrane protein</fullName>
    </submittedName>
</protein>
<evidence type="ECO:0000256" key="4">
    <source>
        <dbReference type="ARBA" id="ARBA00023136"/>
    </source>
</evidence>
<keyword evidence="4" id="KW-0472">Membrane</keyword>
<evidence type="ECO:0000313" key="8">
    <source>
        <dbReference type="Proteomes" id="UP000618319"/>
    </source>
</evidence>
<dbReference type="EMBL" id="PSKQ01000023">
    <property type="protein sequence ID" value="MBE8722358.1"/>
    <property type="molecule type" value="Genomic_DNA"/>
</dbReference>
<evidence type="ECO:0000313" key="7">
    <source>
        <dbReference type="EMBL" id="MBE8722358.1"/>
    </source>
</evidence>
<comment type="caution">
    <text evidence="7">The sequence shown here is derived from an EMBL/GenBank/DDBJ whole genome shotgun (WGS) entry which is preliminary data.</text>
</comment>
<keyword evidence="8" id="KW-1185">Reference proteome</keyword>
<proteinExistence type="inferred from homology"/>
<name>A0ABR9TAJ2_9SPHI</name>
<gene>
    <name evidence="7" type="ORF">C4F40_16655</name>
</gene>
<reference evidence="7 8" key="1">
    <citation type="submission" date="2018-02" db="EMBL/GenBank/DDBJ databases">
        <title>Sphingobacterium KA21.</title>
        <authorList>
            <person name="Vasarhelyi B.M."/>
            <person name="Deshmukh S."/>
            <person name="Balint B."/>
            <person name="Kukolya J."/>
        </authorList>
    </citation>
    <scope>NUCLEOTIDE SEQUENCE [LARGE SCALE GENOMIC DNA]</scope>
    <source>
        <strain evidence="7 8">Ka21</strain>
    </source>
</reference>